<dbReference type="InterPro" id="IPR036589">
    <property type="entry name" value="HCY_dom_sf"/>
</dbReference>
<keyword evidence="1 5" id="KW-0489">Methyltransferase</keyword>
<dbReference type="InterPro" id="IPR017226">
    <property type="entry name" value="BHMT-like"/>
</dbReference>
<sequence length="317" mass="34532">MNPIEQILHHFPIVIVDGAMATELENYGCDLNDRLWSAKVLMENPALIKQVHMDYFQAGADCAITASYQATIEGYKERGLTEQQAIALIRKSVELAAQARDEFWSGVTDRSSRPKPIVAASVGPYGAFLSDGSEYRGDYSVTEDELVAFHQERIRVLVEAGADILACETIPCLAEAQAIVRILKDFPDVYAWFTFSAKDHLHISDGEKIADCAGWLDGHAQVAAIGINCTAPQYIESLIQEVTSKTSKPVIVYPNSGASYDPVSKTWSEEPSANAFSANSKAWHKAGAQIIGGCCSTTPDDIADVASWSRDLNPSQV</sequence>
<feature type="binding site" evidence="5">
    <location>
        <position position="229"/>
    </location>
    <ligand>
        <name>Zn(2+)</name>
        <dbReference type="ChEBI" id="CHEBI:29105"/>
    </ligand>
</feature>
<evidence type="ECO:0000256" key="4">
    <source>
        <dbReference type="ARBA" id="ARBA00022833"/>
    </source>
</evidence>
<evidence type="ECO:0000256" key="1">
    <source>
        <dbReference type="ARBA" id="ARBA00022603"/>
    </source>
</evidence>
<name>A0ABV9MEH7_9BACL</name>
<dbReference type="EMBL" id="JBHSGL010000005">
    <property type="protein sequence ID" value="MFC4713689.1"/>
    <property type="molecule type" value="Genomic_DNA"/>
</dbReference>
<accession>A0ABV9MEH7</accession>
<organism evidence="7 8">
    <name type="scientific">Planococcus dechangensis</name>
    <dbReference type="NCBI Taxonomy" id="1176255"/>
    <lineage>
        <taxon>Bacteria</taxon>
        <taxon>Bacillati</taxon>
        <taxon>Bacillota</taxon>
        <taxon>Bacilli</taxon>
        <taxon>Bacillales</taxon>
        <taxon>Caryophanaceae</taxon>
        <taxon>Planococcus</taxon>
    </lineage>
</organism>
<dbReference type="Proteomes" id="UP001595932">
    <property type="component" value="Unassembled WGS sequence"/>
</dbReference>
<evidence type="ECO:0000313" key="7">
    <source>
        <dbReference type="EMBL" id="MFC4713689.1"/>
    </source>
</evidence>
<comment type="cofactor">
    <cofactor evidence="5">
        <name>Zn(2+)</name>
        <dbReference type="ChEBI" id="CHEBI:29105"/>
    </cofactor>
</comment>
<feature type="binding site" evidence="5">
    <location>
        <position position="295"/>
    </location>
    <ligand>
        <name>Zn(2+)</name>
        <dbReference type="ChEBI" id="CHEBI:29105"/>
    </ligand>
</feature>
<dbReference type="InterPro" id="IPR051486">
    <property type="entry name" value="Hcy_S-methyltransferase"/>
</dbReference>
<evidence type="ECO:0000313" key="8">
    <source>
        <dbReference type="Proteomes" id="UP001595932"/>
    </source>
</evidence>
<dbReference type="Pfam" id="PF02574">
    <property type="entry name" value="S-methyl_trans"/>
    <property type="match status" value="1"/>
</dbReference>
<dbReference type="PANTHER" id="PTHR46015:SF1">
    <property type="entry name" value="HOMOCYSTEINE S-METHYLTRANSFERASE-LIKE ISOFORM 1"/>
    <property type="match status" value="1"/>
</dbReference>
<dbReference type="PROSITE" id="PS50970">
    <property type="entry name" value="HCY"/>
    <property type="match status" value="1"/>
</dbReference>
<dbReference type="GO" id="GO:0032259">
    <property type="term" value="P:methylation"/>
    <property type="evidence" value="ECO:0007669"/>
    <property type="project" value="UniProtKB-KW"/>
</dbReference>
<comment type="caution">
    <text evidence="7">The sequence shown here is derived from an EMBL/GenBank/DDBJ whole genome shotgun (WGS) entry which is preliminary data.</text>
</comment>
<keyword evidence="8" id="KW-1185">Reference proteome</keyword>
<feature type="binding site" evidence="5">
    <location>
        <position position="294"/>
    </location>
    <ligand>
        <name>Zn(2+)</name>
        <dbReference type="ChEBI" id="CHEBI:29105"/>
    </ligand>
</feature>
<evidence type="ECO:0000256" key="3">
    <source>
        <dbReference type="ARBA" id="ARBA00022723"/>
    </source>
</evidence>
<proteinExistence type="predicted"/>
<evidence type="ECO:0000256" key="5">
    <source>
        <dbReference type="PROSITE-ProRule" id="PRU00333"/>
    </source>
</evidence>
<dbReference type="SUPFAM" id="SSF82282">
    <property type="entry name" value="Homocysteine S-methyltransferase"/>
    <property type="match status" value="1"/>
</dbReference>
<keyword evidence="4 5" id="KW-0862">Zinc</keyword>
<dbReference type="RefSeq" id="WP_377279388.1">
    <property type="nucleotide sequence ID" value="NZ_JBHSGL010000005.1"/>
</dbReference>
<protein>
    <submittedName>
        <fullName evidence="7">Homocysteine S-methyltransferase</fullName>
        <ecNumber evidence="7">2.1.1.10</ecNumber>
    </submittedName>
</protein>
<dbReference type="PANTHER" id="PTHR46015">
    <property type="entry name" value="ZGC:172121"/>
    <property type="match status" value="1"/>
</dbReference>
<dbReference type="InterPro" id="IPR003726">
    <property type="entry name" value="HCY_dom"/>
</dbReference>
<evidence type="ECO:0000256" key="2">
    <source>
        <dbReference type="ARBA" id="ARBA00022679"/>
    </source>
</evidence>
<dbReference type="Gene3D" id="3.20.20.330">
    <property type="entry name" value="Homocysteine-binding-like domain"/>
    <property type="match status" value="1"/>
</dbReference>
<feature type="domain" description="Hcy-binding" evidence="6">
    <location>
        <begin position="2"/>
        <end position="309"/>
    </location>
</feature>
<reference evidence="8" key="1">
    <citation type="journal article" date="2019" name="Int. J. Syst. Evol. Microbiol.">
        <title>The Global Catalogue of Microorganisms (GCM) 10K type strain sequencing project: providing services to taxonomists for standard genome sequencing and annotation.</title>
        <authorList>
            <consortium name="The Broad Institute Genomics Platform"/>
            <consortium name="The Broad Institute Genome Sequencing Center for Infectious Disease"/>
            <person name="Wu L."/>
            <person name="Ma J."/>
        </authorList>
    </citation>
    <scope>NUCLEOTIDE SEQUENCE [LARGE SCALE GENOMIC DNA]</scope>
    <source>
        <strain evidence="8">CGMCC 1.12151</strain>
    </source>
</reference>
<keyword evidence="2 5" id="KW-0808">Transferase</keyword>
<evidence type="ECO:0000259" key="6">
    <source>
        <dbReference type="PROSITE" id="PS50970"/>
    </source>
</evidence>
<gene>
    <name evidence="7" type="primary">mmuM</name>
    <name evidence="7" type="ORF">ACFO5U_12480</name>
</gene>
<keyword evidence="3 5" id="KW-0479">Metal-binding</keyword>
<dbReference type="EC" id="2.1.1.10" evidence="7"/>
<dbReference type="NCBIfam" id="NF007020">
    <property type="entry name" value="PRK09485.1"/>
    <property type="match status" value="1"/>
</dbReference>
<dbReference type="GO" id="GO:0008168">
    <property type="term" value="F:methyltransferase activity"/>
    <property type="evidence" value="ECO:0007669"/>
    <property type="project" value="UniProtKB-KW"/>
</dbReference>
<dbReference type="PIRSF" id="PIRSF037505">
    <property type="entry name" value="Betaine_HMT"/>
    <property type="match status" value="1"/>
</dbReference>